<feature type="region of interest" description="Disordered" evidence="1">
    <location>
        <begin position="336"/>
        <end position="400"/>
    </location>
</feature>
<dbReference type="AlphaFoldDB" id="A0A7J5D5W6"/>
<dbReference type="EMBL" id="WBKG01000042">
    <property type="protein sequence ID" value="KAB1979471.1"/>
    <property type="molecule type" value="Genomic_DNA"/>
</dbReference>
<feature type="transmembrane region" description="Helical" evidence="2">
    <location>
        <begin position="159"/>
        <end position="178"/>
    </location>
</feature>
<feature type="transmembrane region" description="Helical" evidence="2">
    <location>
        <begin position="127"/>
        <end position="147"/>
    </location>
</feature>
<feature type="compositionally biased region" description="Gly residues" evidence="1">
    <location>
        <begin position="350"/>
        <end position="359"/>
    </location>
</feature>
<evidence type="ECO:0000256" key="1">
    <source>
        <dbReference type="SAM" id="MobiDB-lite"/>
    </source>
</evidence>
<evidence type="ECO:0000313" key="3">
    <source>
        <dbReference type="EMBL" id="KAB1979471.1"/>
    </source>
</evidence>
<dbReference type="RefSeq" id="WP_151473668.1">
    <property type="nucleotide sequence ID" value="NZ_WBKG01000042.1"/>
</dbReference>
<evidence type="ECO:0008006" key="5">
    <source>
        <dbReference type="Google" id="ProtNLM"/>
    </source>
</evidence>
<accession>A0A7J5D5W6</accession>
<keyword evidence="2" id="KW-0812">Transmembrane</keyword>
<feature type="region of interest" description="Disordered" evidence="1">
    <location>
        <begin position="220"/>
        <end position="247"/>
    </location>
</feature>
<feature type="region of interest" description="Disordered" evidence="1">
    <location>
        <begin position="63"/>
        <end position="83"/>
    </location>
</feature>
<evidence type="ECO:0000313" key="4">
    <source>
        <dbReference type="Proteomes" id="UP000442990"/>
    </source>
</evidence>
<keyword evidence="2" id="KW-0472">Membrane</keyword>
<keyword evidence="4" id="KW-1185">Reference proteome</keyword>
<protein>
    <recommendedName>
        <fullName evidence="5">DUF2637 domain-containing protein</fullName>
    </recommendedName>
</protein>
<feature type="compositionally biased region" description="Basic and acidic residues" evidence="1">
    <location>
        <begin position="383"/>
        <end position="400"/>
    </location>
</feature>
<comment type="caution">
    <text evidence="3">The sequence shown here is derived from an EMBL/GenBank/DDBJ whole genome shotgun (WGS) entry which is preliminary data.</text>
</comment>
<feature type="transmembrane region" description="Helical" evidence="2">
    <location>
        <begin position="92"/>
        <end position="115"/>
    </location>
</feature>
<keyword evidence="2" id="KW-1133">Transmembrane helix</keyword>
<sequence length="445" mass="48594">MTSGYRSWEERDADVAKTKAETARLAAEAQVAAQAVESGAAATETAKLAEQVKQAKLRKQLGDVTEAAKDDETERKARRREQRDENGTTFKILVNVVMALGLLAALPAQISYFLGLHRKDDRNPGPAWTLGPIPFFLELLAWVGVMGTRWAHRKGLPRWPFWLMTAALASVAGYINLAHGITEYGTVAGIALAATSVIGPLLAEVRQFLETKAAEDGRDLKQRAKDRRAAREAEKAARERSTVERAEDERRKKLFKDEFAEFERIMAAHPTGGISREDAWLQAWDTMHGLPLSVTAESLASKEAAREAIETVWQDYGRSPESVAVDLWLADVFGSNRGDDGPAGTPTEGPSGGPAGGGSRARSAKRSEARTTLAGKGKQPPRRPVDPDTERPLEEADLKTVRTLAEALGGKDRLSARNVREAVGCRTKYAIRLRDAVTAEPEHND</sequence>
<reference evidence="3 4" key="1">
    <citation type="submission" date="2019-09" db="EMBL/GenBank/DDBJ databases">
        <title>Isolation and identification of active actinomycetes.</title>
        <authorList>
            <person name="Yu Z."/>
            <person name="Han C."/>
            <person name="Yu B."/>
        </authorList>
    </citation>
    <scope>NUCLEOTIDE SEQUENCE [LARGE SCALE GENOMIC DNA]</scope>
    <source>
        <strain evidence="3 4">NEAU-H2</strain>
    </source>
</reference>
<dbReference type="Proteomes" id="UP000442990">
    <property type="component" value="Unassembled WGS sequence"/>
</dbReference>
<name>A0A7J5D5W6_9ACTN</name>
<gene>
    <name evidence="3" type="ORF">F8144_36275</name>
</gene>
<proteinExistence type="predicted"/>
<feature type="compositionally biased region" description="Basic and acidic residues" evidence="1">
    <location>
        <begin position="66"/>
        <end position="83"/>
    </location>
</feature>
<organism evidence="3 4">
    <name type="scientific">Streptomyces triticiradicis</name>
    <dbReference type="NCBI Taxonomy" id="2651189"/>
    <lineage>
        <taxon>Bacteria</taxon>
        <taxon>Bacillati</taxon>
        <taxon>Actinomycetota</taxon>
        <taxon>Actinomycetes</taxon>
        <taxon>Kitasatosporales</taxon>
        <taxon>Streptomycetaceae</taxon>
        <taxon>Streptomyces</taxon>
    </lineage>
</organism>
<evidence type="ECO:0000256" key="2">
    <source>
        <dbReference type="SAM" id="Phobius"/>
    </source>
</evidence>